<dbReference type="NCBIfam" id="TIGR01891">
    <property type="entry name" value="amidohydrolases"/>
    <property type="match status" value="1"/>
</dbReference>
<name>A0A2A2ADE8_9BURK</name>
<dbReference type="InterPro" id="IPR002933">
    <property type="entry name" value="Peptidase_M20"/>
</dbReference>
<evidence type="ECO:0000256" key="2">
    <source>
        <dbReference type="PIRSR" id="PIRSR005962-1"/>
    </source>
</evidence>
<comment type="cofactor">
    <cofactor evidence="2">
        <name>Mn(2+)</name>
        <dbReference type="ChEBI" id="CHEBI:29035"/>
    </cofactor>
    <text evidence="2">The Mn(2+) ion enhances activity.</text>
</comment>
<feature type="domain" description="Peptidase M20 dimerisation" evidence="3">
    <location>
        <begin position="193"/>
        <end position="281"/>
    </location>
</feature>
<organism evidence="4 5">
    <name type="scientific">Vandammella animalimorsus</name>
    <dbReference type="NCBI Taxonomy" id="2029117"/>
    <lineage>
        <taxon>Bacteria</taxon>
        <taxon>Pseudomonadati</taxon>
        <taxon>Pseudomonadota</taxon>
        <taxon>Betaproteobacteria</taxon>
        <taxon>Burkholderiales</taxon>
        <taxon>Comamonadaceae</taxon>
        <taxon>Vandammella</taxon>
    </lineage>
</organism>
<accession>A0A2A2ADE8</accession>
<dbReference type="GO" id="GO:0019877">
    <property type="term" value="P:diaminopimelate biosynthetic process"/>
    <property type="evidence" value="ECO:0007669"/>
    <property type="project" value="UniProtKB-ARBA"/>
</dbReference>
<feature type="binding site" evidence="2">
    <location>
        <position position="141"/>
    </location>
    <ligand>
        <name>Mn(2+)</name>
        <dbReference type="ChEBI" id="CHEBI:29035"/>
        <label>2</label>
    </ligand>
</feature>
<feature type="binding site" evidence="2">
    <location>
        <position position="167"/>
    </location>
    <ligand>
        <name>Mn(2+)</name>
        <dbReference type="ChEBI" id="CHEBI:29035"/>
        <label>2</label>
    </ligand>
</feature>
<dbReference type="GO" id="GO:0050118">
    <property type="term" value="F:N-acetyldiaminopimelate deacetylase activity"/>
    <property type="evidence" value="ECO:0007669"/>
    <property type="project" value="UniProtKB-ARBA"/>
</dbReference>
<dbReference type="PIRSF" id="PIRSF005962">
    <property type="entry name" value="Pept_M20D_amidohydro"/>
    <property type="match status" value="1"/>
</dbReference>
<dbReference type="SUPFAM" id="SSF55031">
    <property type="entry name" value="Bacterial exopeptidase dimerisation domain"/>
    <property type="match status" value="1"/>
</dbReference>
<dbReference type="InterPro" id="IPR036264">
    <property type="entry name" value="Bact_exopeptidase_dim_dom"/>
</dbReference>
<dbReference type="FunFam" id="3.30.70.360:FF:000001">
    <property type="entry name" value="N-acetyldiaminopimelate deacetylase"/>
    <property type="match status" value="1"/>
</dbReference>
<keyword evidence="2" id="KW-0479">Metal-binding</keyword>
<evidence type="ECO:0000313" key="4">
    <source>
        <dbReference type="EMBL" id="PAT35619.1"/>
    </source>
</evidence>
<sequence>MKLIDSIVDQAQELAALRKDIHAHPELGFEEHRTAELVAQRLAQWGIPVHRGLGVTGVVGIVHGRDGGASGRAIGLRADMDALPMQEFNTFAHASQTPGKMHACGHDGHTAMLLAAAAHWAHGRHRDFDGTVYLIFQPAEEGGGGAREMVQQGLFEQFPMDAVFGMHNWPGMPVGSMAVGAGPVMASSNEFCVRIRGKGGHAAMPNLAVDPMPVACQMVLAFQTIVSRNVKPLDTAVLSVTMVHGGEANNVIPDACELRGTVRTFRTEVLDLVEARMRKLALDIGSAFECEVEFEFERNYPATVNTEAEAALAQRVMRDMLGAEHTLAQEPSMGAEDFSFMLLEKPGAYCFIGNGDGGHRVAGHGVGPCLLHNPSYDFNDALIPLGGSYWVRLAERWFAEQAGQGQ</sequence>
<evidence type="ECO:0000313" key="5">
    <source>
        <dbReference type="Proteomes" id="UP000218054"/>
    </source>
</evidence>
<feature type="binding site" evidence="2">
    <location>
        <position position="372"/>
    </location>
    <ligand>
        <name>Mn(2+)</name>
        <dbReference type="ChEBI" id="CHEBI:29035"/>
        <label>2</label>
    </ligand>
</feature>
<dbReference type="Proteomes" id="UP000218054">
    <property type="component" value="Unassembled WGS sequence"/>
</dbReference>
<feature type="binding site" evidence="2">
    <location>
        <position position="104"/>
    </location>
    <ligand>
        <name>Mn(2+)</name>
        <dbReference type="ChEBI" id="CHEBI:29035"/>
        <label>2</label>
    </ligand>
</feature>
<keyword evidence="2" id="KW-0464">Manganese</keyword>
<dbReference type="AlphaFoldDB" id="A0A2A2ADE8"/>
<dbReference type="Pfam" id="PF07687">
    <property type="entry name" value="M20_dimer"/>
    <property type="match status" value="1"/>
</dbReference>
<dbReference type="RefSeq" id="WP_095540614.1">
    <property type="nucleotide sequence ID" value="NZ_NSJB01000013.1"/>
</dbReference>
<dbReference type="CDD" id="cd05666">
    <property type="entry name" value="M20_Acy1-like"/>
    <property type="match status" value="1"/>
</dbReference>
<feature type="binding site" evidence="2">
    <location>
        <position position="106"/>
    </location>
    <ligand>
        <name>Mn(2+)</name>
        <dbReference type="ChEBI" id="CHEBI:29035"/>
        <label>2</label>
    </ligand>
</feature>
<reference evidence="4 5" key="1">
    <citation type="submission" date="2017-08" db="EMBL/GenBank/DDBJ databases">
        <title>WGS of Clinical strains of the CDC Group NO-1 linked to zoonotic infections in humans.</title>
        <authorList>
            <person name="Bernier A.-M."/>
            <person name="Bernard K."/>
        </authorList>
    </citation>
    <scope>NUCLEOTIDE SEQUENCE [LARGE SCALE GENOMIC DNA]</scope>
    <source>
        <strain evidence="4 5">NML00-0135</strain>
    </source>
</reference>
<dbReference type="PANTHER" id="PTHR11014:SF63">
    <property type="entry name" value="METALLOPEPTIDASE, PUTATIVE (AFU_ORTHOLOGUE AFUA_6G09600)-RELATED"/>
    <property type="match status" value="1"/>
</dbReference>
<keyword evidence="1 4" id="KW-0378">Hydrolase</keyword>
<dbReference type="Gene3D" id="3.40.630.10">
    <property type="entry name" value="Zn peptidases"/>
    <property type="match status" value="1"/>
</dbReference>
<gene>
    <name evidence="4" type="ORF">CK625_12280</name>
</gene>
<proteinExistence type="predicted"/>
<dbReference type="Gene3D" id="3.30.70.360">
    <property type="match status" value="1"/>
</dbReference>
<evidence type="ECO:0000256" key="1">
    <source>
        <dbReference type="ARBA" id="ARBA00022801"/>
    </source>
</evidence>
<protein>
    <submittedName>
        <fullName evidence="4">Amidohydrolase</fullName>
    </submittedName>
</protein>
<keyword evidence="5" id="KW-1185">Reference proteome</keyword>
<dbReference type="EMBL" id="NSJB01000013">
    <property type="protein sequence ID" value="PAT35619.1"/>
    <property type="molecule type" value="Genomic_DNA"/>
</dbReference>
<dbReference type="InterPro" id="IPR017439">
    <property type="entry name" value="Amidohydrolase"/>
</dbReference>
<evidence type="ECO:0000259" key="3">
    <source>
        <dbReference type="Pfam" id="PF07687"/>
    </source>
</evidence>
<dbReference type="GO" id="GO:0046872">
    <property type="term" value="F:metal ion binding"/>
    <property type="evidence" value="ECO:0007669"/>
    <property type="project" value="UniProtKB-KW"/>
</dbReference>
<dbReference type="InterPro" id="IPR011650">
    <property type="entry name" value="Peptidase_M20_dimer"/>
</dbReference>
<comment type="caution">
    <text evidence="4">The sequence shown here is derived from an EMBL/GenBank/DDBJ whole genome shotgun (WGS) entry which is preliminary data.</text>
</comment>
<dbReference type="Pfam" id="PF01546">
    <property type="entry name" value="Peptidase_M20"/>
    <property type="match status" value="1"/>
</dbReference>
<dbReference type="PANTHER" id="PTHR11014">
    <property type="entry name" value="PEPTIDASE M20 FAMILY MEMBER"/>
    <property type="match status" value="1"/>
</dbReference>
<dbReference type="SUPFAM" id="SSF53187">
    <property type="entry name" value="Zn-dependent exopeptidases"/>
    <property type="match status" value="1"/>
</dbReference>